<accession>A0A0W7WIJ8</accession>
<dbReference type="OrthoDB" id="9798476at2"/>
<comment type="caution">
    <text evidence="3">The sequence shown here is derived from an EMBL/GenBank/DDBJ whole genome shotgun (WGS) entry which is preliminary data.</text>
</comment>
<keyword evidence="4" id="KW-1185">Reference proteome</keyword>
<proteinExistence type="predicted"/>
<organism evidence="3 4">
    <name type="scientific">Pseudoponticoccus marisrubri</name>
    <dbReference type="NCBI Taxonomy" id="1685382"/>
    <lineage>
        <taxon>Bacteria</taxon>
        <taxon>Pseudomonadati</taxon>
        <taxon>Pseudomonadota</taxon>
        <taxon>Alphaproteobacteria</taxon>
        <taxon>Rhodobacterales</taxon>
        <taxon>Roseobacteraceae</taxon>
        <taxon>Pseudoponticoccus</taxon>
    </lineage>
</organism>
<evidence type="ECO:0000256" key="1">
    <source>
        <dbReference type="SAM" id="MobiDB-lite"/>
    </source>
</evidence>
<dbReference type="EMBL" id="LPXO01000006">
    <property type="protein sequence ID" value="KUF10451.1"/>
    <property type="molecule type" value="Genomic_DNA"/>
</dbReference>
<evidence type="ECO:0000313" key="4">
    <source>
        <dbReference type="Proteomes" id="UP000054396"/>
    </source>
</evidence>
<reference evidence="3 4" key="1">
    <citation type="submission" date="2015-12" db="EMBL/GenBank/DDBJ databases">
        <authorList>
            <person name="Shamseldin A."/>
            <person name="Moawad H."/>
            <person name="Abd El-Rahim W.M."/>
            <person name="Sadowsky M.J."/>
        </authorList>
    </citation>
    <scope>NUCLEOTIDE SEQUENCE [LARGE SCALE GENOMIC DNA]</scope>
    <source>
        <strain evidence="3 4">SJ5A-1</strain>
    </source>
</reference>
<protein>
    <recommendedName>
        <fullName evidence="2">DnaJ homologue subfamily C member 28 conserved domain-containing protein</fullName>
    </recommendedName>
</protein>
<dbReference type="InterPro" id="IPR018961">
    <property type="entry name" value="DnaJ_homolog_subfam-C_membr-28"/>
</dbReference>
<dbReference type="PANTHER" id="PTHR39158:SF1">
    <property type="entry name" value="DNAJ HOMOLOG SUBFAMILY C MEMBER 28"/>
    <property type="match status" value="1"/>
</dbReference>
<dbReference type="Proteomes" id="UP000054396">
    <property type="component" value="Unassembled WGS sequence"/>
</dbReference>
<name>A0A0W7WIJ8_9RHOB</name>
<dbReference type="PANTHER" id="PTHR39158">
    <property type="entry name" value="OS08G0560600 PROTEIN"/>
    <property type="match status" value="1"/>
</dbReference>
<dbReference type="STRING" id="1685382.AVJ23_11205"/>
<sequence length="100" mass="11055">MDHPLIDLITARIRAAEKEGAFDNLPGAGKPLPREDDPDSSIMGRILKQNGAVPEAVTLSRELARLRETLRDTADRDRRAQILSEIAVLQTRLDLAKSRG</sequence>
<dbReference type="AlphaFoldDB" id="A0A0W7WIJ8"/>
<evidence type="ECO:0000259" key="2">
    <source>
        <dbReference type="Pfam" id="PF09350"/>
    </source>
</evidence>
<feature type="region of interest" description="Disordered" evidence="1">
    <location>
        <begin position="22"/>
        <end position="41"/>
    </location>
</feature>
<evidence type="ECO:0000313" key="3">
    <source>
        <dbReference type="EMBL" id="KUF10451.1"/>
    </source>
</evidence>
<dbReference type="RefSeq" id="WP_058862291.1">
    <property type="nucleotide sequence ID" value="NZ_LPXO01000006.1"/>
</dbReference>
<feature type="domain" description="DnaJ homologue subfamily C member 28 conserved" evidence="2">
    <location>
        <begin position="11"/>
        <end position="71"/>
    </location>
</feature>
<dbReference type="InterPro" id="IPR052573">
    <property type="entry name" value="DnaJ_C_subfamily_28"/>
</dbReference>
<gene>
    <name evidence="3" type="ORF">AVJ23_11205</name>
</gene>
<dbReference type="Pfam" id="PF09350">
    <property type="entry name" value="DJC28_CD"/>
    <property type="match status" value="1"/>
</dbReference>